<evidence type="ECO:0000313" key="1">
    <source>
        <dbReference type="EMBL" id="CDH57078.1"/>
    </source>
</evidence>
<dbReference type="EMBL" id="CBTN010000043">
    <property type="protein sequence ID" value="CDH57078.1"/>
    <property type="molecule type" value="Genomic_DNA"/>
</dbReference>
<evidence type="ECO:0000313" key="2">
    <source>
        <dbReference type="Proteomes" id="UP000027586"/>
    </source>
</evidence>
<gene>
    <name evidence="1" type="ORF">LCOR_08065.1</name>
</gene>
<accession>A0A068S3Y3</accession>
<protein>
    <submittedName>
        <fullName evidence="1">Uncharacterized protein</fullName>
    </submittedName>
</protein>
<reference evidence="1" key="1">
    <citation type="submission" date="2013-08" db="EMBL/GenBank/DDBJ databases">
        <title>Gene expansion shapes genome architecture in the human pathogen Lichtheimia corymbifera: an evolutionary genomics analysis in the ancient terrestrial Mucorales (Mucoromycotina).</title>
        <authorList>
            <person name="Schwartze V.U."/>
            <person name="Winter S."/>
            <person name="Shelest E."/>
            <person name="Marcet-Houben M."/>
            <person name="Horn F."/>
            <person name="Wehner S."/>
            <person name="Hoffmann K."/>
            <person name="Riege K."/>
            <person name="Sammeth M."/>
            <person name="Nowrousian M."/>
            <person name="Valiante V."/>
            <person name="Linde J."/>
            <person name="Jacobsen I.D."/>
            <person name="Marz M."/>
            <person name="Brakhage A.A."/>
            <person name="Gabaldon T."/>
            <person name="Bocker S."/>
            <person name="Voigt K."/>
        </authorList>
    </citation>
    <scope>NUCLEOTIDE SEQUENCE [LARGE SCALE GENOMIC DNA]</scope>
    <source>
        <strain evidence="1">FSU 9682</strain>
    </source>
</reference>
<proteinExistence type="predicted"/>
<sequence>MLINSIHIKAAGFIVRIKMGASHDERTGIYEWYAAHNLEIAYLEPETFTQDALGHADKEPTLHLKILNWRI</sequence>
<dbReference type="Proteomes" id="UP000027586">
    <property type="component" value="Unassembled WGS sequence"/>
</dbReference>
<organism evidence="1 2">
    <name type="scientific">Lichtheimia corymbifera JMRC:FSU:9682</name>
    <dbReference type="NCBI Taxonomy" id="1263082"/>
    <lineage>
        <taxon>Eukaryota</taxon>
        <taxon>Fungi</taxon>
        <taxon>Fungi incertae sedis</taxon>
        <taxon>Mucoromycota</taxon>
        <taxon>Mucoromycotina</taxon>
        <taxon>Mucoromycetes</taxon>
        <taxon>Mucorales</taxon>
        <taxon>Lichtheimiaceae</taxon>
        <taxon>Lichtheimia</taxon>
    </lineage>
</organism>
<name>A0A068S3Y3_9FUNG</name>
<dbReference type="VEuPathDB" id="FungiDB:LCOR_08065.1"/>
<comment type="caution">
    <text evidence="1">The sequence shown here is derived from an EMBL/GenBank/DDBJ whole genome shotgun (WGS) entry which is preliminary data.</text>
</comment>
<dbReference type="AlphaFoldDB" id="A0A068S3Y3"/>
<keyword evidence="2" id="KW-1185">Reference proteome</keyword>